<organism evidence="3 4">
    <name type="scientific">Riccia sorocarpa</name>
    <dbReference type="NCBI Taxonomy" id="122646"/>
    <lineage>
        <taxon>Eukaryota</taxon>
        <taxon>Viridiplantae</taxon>
        <taxon>Streptophyta</taxon>
        <taxon>Embryophyta</taxon>
        <taxon>Marchantiophyta</taxon>
        <taxon>Marchantiopsida</taxon>
        <taxon>Marchantiidae</taxon>
        <taxon>Marchantiales</taxon>
        <taxon>Ricciaceae</taxon>
        <taxon>Riccia</taxon>
    </lineage>
</organism>
<feature type="domain" description="S1 motif" evidence="2">
    <location>
        <begin position="473"/>
        <end position="542"/>
    </location>
</feature>
<comment type="caution">
    <text evidence="3">The sequence shown here is derived from an EMBL/GenBank/DDBJ whole genome shotgun (WGS) entry which is preliminary data.</text>
</comment>
<dbReference type="Pfam" id="PF00575">
    <property type="entry name" value="S1"/>
    <property type="match status" value="2"/>
</dbReference>
<dbReference type="SMART" id="SM00316">
    <property type="entry name" value="S1"/>
    <property type="match status" value="3"/>
</dbReference>
<evidence type="ECO:0000313" key="4">
    <source>
        <dbReference type="Proteomes" id="UP001633002"/>
    </source>
</evidence>
<dbReference type="InterPro" id="IPR012340">
    <property type="entry name" value="NA-bd_OB-fold"/>
</dbReference>
<dbReference type="PROSITE" id="PS50126">
    <property type="entry name" value="S1"/>
    <property type="match status" value="2"/>
</dbReference>
<dbReference type="EMBL" id="JBJQOH010000001">
    <property type="protein sequence ID" value="KAL3700313.1"/>
    <property type="molecule type" value="Genomic_DNA"/>
</dbReference>
<sequence>MGLHSPSLARCEIMSGGIARSTTSLKQQLNSSHNFLHSVSLIPVSQKERGKLKNVVGFFSKGLPVTVSVGTYSCKSQRTQRQVEIAGNPSRTRGPPQNSSKFVNYSNCYGEEKRRQSNSTNAQPSTRIETQQQLAADCNPNSLEEVQVCERRSEENDDSMSDSTKSENQNSSIQVNSGEAAETREDQRWPVGGNDDHDNGGGTIFQDVENVSLPKRKKKGLGIRKPLQEVEKSDFTTRFGFSAQPRASYRQEPEAEALPSDVEYYEPKAGDEVIGVVVSGSEYKIDVDIGAEQLGRVLIKDIYPLDLFRSDEFFWEFPAAEEALSQELPIGRVRICREEEVLTPLAPRSPIVDVGSVLRFKVVGVTLSGRPILSARKIAFPLSWERVRQIKDQNEPIEVKIHEWNSGGLLTKIEGIRAFLPINHLLNRSMGTVSLRARVGEKIRVLITEVDEKLGKLIISEKRAWGLKNLCPGALHDGTVNKIFPFGVEVNLAGTSLRGMIHISNVSRSRVKDLEQVFHEGEAVKVIVVKSPVPYRISLSTADLESSKGLILEDKERVFREAEELAARFRSSLPEEEEDQDGSSEREMIEQEVANWDWLDFGEETGSVDAGQVNGDQ</sequence>
<dbReference type="CDD" id="cd04465">
    <property type="entry name" value="S1_RPS1_repeat_ec2_hs2"/>
    <property type="match status" value="1"/>
</dbReference>
<proteinExistence type="predicted"/>
<dbReference type="Gene3D" id="2.40.50.140">
    <property type="entry name" value="Nucleic acid-binding proteins"/>
    <property type="match status" value="2"/>
</dbReference>
<dbReference type="Proteomes" id="UP001633002">
    <property type="component" value="Unassembled WGS sequence"/>
</dbReference>
<dbReference type="PANTHER" id="PTHR15838:SF3">
    <property type="entry name" value="PROTEIN PIGMENT DEFECTIVE 338, CHLOROPLASTIC"/>
    <property type="match status" value="1"/>
</dbReference>
<dbReference type="AlphaFoldDB" id="A0ABD3I9D8"/>
<feature type="domain" description="S1 motif" evidence="2">
    <location>
        <begin position="394"/>
        <end position="462"/>
    </location>
</feature>
<evidence type="ECO:0000259" key="2">
    <source>
        <dbReference type="PROSITE" id="PS50126"/>
    </source>
</evidence>
<feature type="compositionally biased region" description="Polar residues" evidence="1">
    <location>
        <begin position="117"/>
        <end position="144"/>
    </location>
</feature>
<feature type="region of interest" description="Disordered" evidence="1">
    <location>
        <begin position="569"/>
        <end position="589"/>
    </location>
</feature>
<keyword evidence="4" id="KW-1185">Reference proteome</keyword>
<dbReference type="InterPro" id="IPR003029">
    <property type="entry name" value="S1_domain"/>
</dbReference>
<feature type="compositionally biased region" description="Polar residues" evidence="1">
    <location>
        <begin position="161"/>
        <end position="177"/>
    </location>
</feature>
<feature type="compositionally biased region" description="Polar residues" evidence="1">
    <location>
        <begin position="89"/>
        <end position="107"/>
    </location>
</feature>
<evidence type="ECO:0000313" key="3">
    <source>
        <dbReference type="EMBL" id="KAL3700313.1"/>
    </source>
</evidence>
<name>A0ABD3I9D8_9MARC</name>
<feature type="region of interest" description="Disordered" evidence="1">
    <location>
        <begin position="80"/>
        <end position="211"/>
    </location>
</feature>
<dbReference type="SUPFAM" id="SSF50249">
    <property type="entry name" value="Nucleic acid-binding proteins"/>
    <property type="match status" value="3"/>
</dbReference>
<dbReference type="PANTHER" id="PTHR15838">
    <property type="entry name" value="NUCLEOLAR PROTEIN OF 40 KDA"/>
    <property type="match status" value="1"/>
</dbReference>
<gene>
    <name evidence="3" type="ORF">R1sor_018335</name>
</gene>
<protein>
    <recommendedName>
        <fullName evidence="2">S1 motif domain-containing protein</fullName>
    </recommendedName>
</protein>
<evidence type="ECO:0000256" key="1">
    <source>
        <dbReference type="SAM" id="MobiDB-lite"/>
    </source>
</evidence>
<accession>A0ABD3I9D8</accession>
<feature type="compositionally biased region" description="Basic and acidic residues" evidence="1">
    <location>
        <begin position="181"/>
        <end position="199"/>
    </location>
</feature>
<reference evidence="3 4" key="1">
    <citation type="submission" date="2024-09" db="EMBL/GenBank/DDBJ databases">
        <title>Chromosome-scale assembly of Riccia sorocarpa.</title>
        <authorList>
            <person name="Paukszto L."/>
        </authorList>
    </citation>
    <scope>NUCLEOTIDE SEQUENCE [LARGE SCALE GENOMIC DNA]</scope>
    <source>
        <strain evidence="3">LP-2024</strain>
        <tissue evidence="3">Aerial parts of the thallus</tissue>
    </source>
</reference>